<evidence type="ECO:0000313" key="10">
    <source>
        <dbReference type="EMBL" id="KAL1898757.1"/>
    </source>
</evidence>
<feature type="signal peptide" evidence="7">
    <location>
        <begin position="1"/>
        <end position="22"/>
    </location>
</feature>
<dbReference type="CDD" id="cd10719">
    <property type="entry name" value="DnaJ_zf"/>
    <property type="match status" value="1"/>
</dbReference>
<dbReference type="Proteomes" id="UP001583280">
    <property type="component" value="Unassembled WGS sequence"/>
</dbReference>
<dbReference type="InterPro" id="IPR044713">
    <property type="entry name" value="DNJA1/2-like"/>
</dbReference>
<dbReference type="SMART" id="SM00271">
    <property type="entry name" value="DnaJ"/>
    <property type="match status" value="1"/>
</dbReference>
<evidence type="ECO:0000256" key="5">
    <source>
        <dbReference type="PROSITE-ProRule" id="PRU00546"/>
    </source>
</evidence>
<evidence type="ECO:0000256" key="2">
    <source>
        <dbReference type="ARBA" id="ARBA00022737"/>
    </source>
</evidence>
<dbReference type="PRINTS" id="PR00625">
    <property type="entry name" value="JDOMAIN"/>
</dbReference>
<evidence type="ECO:0000259" key="8">
    <source>
        <dbReference type="PROSITE" id="PS50076"/>
    </source>
</evidence>
<keyword evidence="7" id="KW-0732">Signal</keyword>
<organism evidence="10 11">
    <name type="scientific">Ceratocystis pirilliformis</name>
    <dbReference type="NCBI Taxonomy" id="259994"/>
    <lineage>
        <taxon>Eukaryota</taxon>
        <taxon>Fungi</taxon>
        <taxon>Dikarya</taxon>
        <taxon>Ascomycota</taxon>
        <taxon>Pezizomycotina</taxon>
        <taxon>Sordariomycetes</taxon>
        <taxon>Hypocreomycetidae</taxon>
        <taxon>Microascales</taxon>
        <taxon>Ceratocystidaceae</taxon>
        <taxon>Ceratocystis</taxon>
    </lineage>
</organism>
<evidence type="ECO:0000256" key="7">
    <source>
        <dbReference type="SAM" id="SignalP"/>
    </source>
</evidence>
<feature type="zinc finger region" description="CR-type" evidence="5">
    <location>
        <begin position="147"/>
        <end position="229"/>
    </location>
</feature>
<feature type="region of interest" description="Disordered" evidence="6">
    <location>
        <begin position="399"/>
        <end position="418"/>
    </location>
</feature>
<protein>
    <submittedName>
        <fullName evidence="10">DnaJ-related protein scj1</fullName>
    </submittedName>
</protein>
<feature type="domain" description="J" evidence="8">
    <location>
        <begin position="25"/>
        <end position="90"/>
    </location>
</feature>
<dbReference type="InterPro" id="IPR036869">
    <property type="entry name" value="J_dom_sf"/>
</dbReference>
<dbReference type="PANTHER" id="PTHR43888">
    <property type="entry name" value="DNAJ-LIKE-2, ISOFORM A-RELATED"/>
    <property type="match status" value="1"/>
</dbReference>
<evidence type="ECO:0000256" key="6">
    <source>
        <dbReference type="SAM" id="MobiDB-lite"/>
    </source>
</evidence>
<dbReference type="SUPFAM" id="SSF49493">
    <property type="entry name" value="HSP40/DnaJ peptide-binding domain"/>
    <property type="match status" value="2"/>
</dbReference>
<dbReference type="InterPro" id="IPR001305">
    <property type="entry name" value="HSP_DnaJ_Cys-rich_dom"/>
</dbReference>
<dbReference type="SUPFAM" id="SSF46565">
    <property type="entry name" value="Chaperone J-domain"/>
    <property type="match status" value="1"/>
</dbReference>
<dbReference type="PROSITE" id="PS00636">
    <property type="entry name" value="DNAJ_1"/>
    <property type="match status" value="1"/>
</dbReference>
<dbReference type="InterPro" id="IPR002939">
    <property type="entry name" value="DnaJ_C"/>
</dbReference>
<keyword evidence="11" id="KW-1185">Reference proteome</keyword>
<keyword evidence="3 5" id="KW-0863">Zinc-finger</keyword>
<reference evidence="10 11" key="1">
    <citation type="journal article" date="2024" name="IMA Fungus">
        <title>IMA Genome - F19 : A genome assembly and annotation guide to empower mycologists, including annotated draft genome sequences of Ceratocystis pirilliformis, Diaporthe australafricana, Fusarium ophioides, Paecilomyces lecythidis, and Sporothrix stenoceras.</title>
        <authorList>
            <person name="Aylward J."/>
            <person name="Wilson A.M."/>
            <person name="Visagie C.M."/>
            <person name="Spraker J."/>
            <person name="Barnes I."/>
            <person name="Buitendag C."/>
            <person name="Ceriani C."/>
            <person name="Del Mar Angel L."/>
            <person name="du Plessis D."/>
            <person name="Fuchs T."/>
            <person name="Gasser K."/>
            <person name="Kramer D."/>
            <person name="Li W."/>
            <person name="Munsamy K."/>
            <person name="Piso A."/>
            <person name="Price J.L."/>
            <person name="Sonnekus B."/>
            <person name="Thomas C."/>
            <person name="van der Nest A."/>
            <person name="van Dijk A."/>
            <person name="van Heerden A."/>
            <person name="van Vuuren N."/>
            <person name="Yilmaz N."/>
            <person name="Duong T.A."/>
            <person name="van der Merwe N.A."/>
            <person name="Wingfield M.J."/>
            <person name="Wingfield B.D."/>
        </authorList>
    </citation>
    <scope>NUCLEOTIDE SEQUENCE [LARGE SCALE GENOMIC DNA]</scope>
    <source>
        <strain evidence="10 11">CMW 12675</strain>
    </source>
</reference>
<feature type="compositionally biased region" description="Basic and acidic residues" evidence="6">
    <location>
        <begin position="402"/>
        <end position="418"/>
    </location>
</feature>
<dbReference type="EMBL" id="JAWDJO010000029">
    <property type="protein sequence ID" value="KAL1898757.1"/>
    <property type="molecule type" value="Genomic_DNA"/>
</dbReference>
<evidence type="ECO:0000256" key="3">
    <source>
        <dbReference type="ARBA" id="ARBA00022771"/>
    </source>
</evidence>
<dbReference type="InterPro" id="IPR008971">
    <property type="entry name" value="HSP40/DnaJ_pept-bd"/>
</dbReference>
<accession>A0ABR3ZET7</accession>
<keyword evidence="2" id="KW-0677">Repeat</keyword>
<feature type="chain" id="PRO_5046422340" evidence="7">
    <location>
        <begin position="23"/>
        <end position="418"/>
    </location>
</feature>
<evidence type="ECO:0000313" key="11">
    <source>
        <dbReference type="Proteomes" id="UP001583280"/>
    </source>
</evidence>
<proteinExistence type="predicted"/>
<dbReference type="PROSITE" id="PS51188">
    <property type="entry name" value="ZF_CR"/>
    <property type="match status" value="1"/>
</dbReference>
<evidence type="ECO:0000256" key="4">
    <source>
        <dbReference type="ARBA" id="ARBA00022833"/>
    </source>
</evidence>
<keyword evidence="4 5" id="KW-0862">Zinc</keyword>
<name>A0ABR3ZET7_9PEZI</name>
<dbReference type="Gene3D" id="2.10.230.10">
    <property type="entry name" value="Heat shock protein DnaJ, cysteine-rich domain"/>
    <property type="match status" value="1"/>
</dbReference>
<keyword evidence="1 5" id="KW-0479">Metal-binding</keyword>
<gene>
    <name evidence="10" type="primary">SCJ1</name>
    <name evidence="10" type="ORF">Cpir12675_001760</name>
</gene>
<dbReference type="SUPFAM" id="SSF57938">
    <property type="entry name" value="DnaJ/Hsp40 cysteine-rich domain"/>
    <property type="match status" value="1"/>
</dbReference>
<dbReference type="PROSITE" id="PS50076">
    <property type="entry name" value="DNAJ_2"/>
    <property type="match status" value="1"/>
</dbReference>
<dbReference type="CDD" id="cd06257">
    <property type="entry name" value="DnaJ"/>
    <property type="match status" value="1"/>
</dbReference>
<dbReference type="CDD" id="cd10747">
    <property type="entry name" value="DnaJ_C"/>
    <property type="match status" value="1"/>
</dbReference>
<evidence type="ECO:0000256" key="1">
    <source>
        <dbReference type="ARBA" id="ARBA00022723"/>
    </source>
</evidence>
<dbReference type="Pfam" id="PF00226">
    <property type="entry name" value="DnaJ"/>
    <property type="match status" value="1"/>
</dbReference>
<dbReference type="Pfam" id="PF00684">
    <property type="entry name" value="DnaJ_CXXCXGXG"/>
    <property type="match status" value="1"/>
</dbReference>
<dbReference type="InterPro" id="IPR001623">
    <property type="entry name" value="DnaJ_domain"/>
</dbReference>
<dbReference type="Gene3D" id="2.60.260.20">
    <property type="entry name" value="Urease metallochaperone UreE, N-terminal domain"/>
    <property type="match status" value="2"/>
</dbReference>
<dbReference type="InterPro" id="IPR018253">
    <property type="entry name" value="DnaJ_domain_CS"/>
</dbReference>
<dbReference type="InterPro" id="IPR036410">
    <property type="entry name" value="HSP_DnaJ_Cys-rich_dom_sf"/>
</dbReference>
<dbReference type="Gene3D" id="1.10.287.110">
    <property type="entry name" value="DnaJ domain"/>
    <property type="match status" value="1"/>
</dbReference>
<dbReference type="Pfam" id="PF01556">
    <property type="entry name" value="DnaJ_C"/>
    <property type="match status" value="1"/>
</dbReference>
<comment type="caution">
    <text evidence="10">The sequence shown here is derived from an EMBL/GenBank/DDBJ whole genome shotgun (WGS) entry which is preliminary data.</text>
</comment>
<sequence length="418" mass="47765">MLLRAATFFLLLIVAFVQLAVCAEDYYKVLKVGKNANDKQLKSAYRQLSKRYHPDKNNGDEEAKTMFVQISEAYEVLSDPETRKIYDKHGHDGIKRHKEGGGHQGGHDPFDLFSRFFGGGGHFDQRQRRGSNAELRIGVSLRDFYNGIETELQWEKQHICEECAGSGSSDGKVETCPQCQGHGVRIRKQFLAPGMYQQIQVACDMCSQRGKIIKNKCKVCNGSRVVRKPTPITLKIDRGAKRDSRIVYENEADADPDWVAGDLILTLTEKAPEMGDENPDHVDGTFFRRRDDDLYWNELLSLREAWMGDWTRNLTHLDGHIVQLKRGRGEVVQPSHVEKIPGEGMPIWHEHGDDVYHKTEFGNLYIEYTVVLPDQMDEAMEKDFFELWEKWRGKIGVNLDEDAGRPAPKEAASEHDEL</sequence>
<feature type="domain" description="CR-type" evidence="9">
    <location>
        <begin position="147"/>
        <end position="229"/>
    </location>
</feature>
<evidence type="ECO:0000259" key="9">
    <source>
        <dbReference type="PROSITE" id="PS51188"/>
    </source>
</evidence>